<keyword evidence="5" id="KW-1185">Reference proteome</keyword>
<gene>
    <name evidence="3" type="ORF">AWC12_05455</name>
    <name evidence="2" type="ORF">OY187_09075</name>
</gene>
<accession>A0A1X1WWI5</accession>
<dbReference type="Proteomes" id="UP001084650">
    <property type="component" value="Unassembled WGS sequence"/>
</dbReference>
<evidence type="ECO:0000313" key="5">
    <source>
        <dbReference type="Proteomes" id="UP001084650"/>
    </source>
</evidence>
<evidence type="ECO:0000313" key="4">
    <source>
        <dbReference type="Proteomes" id="UP000193622"/>
    </source>
</evidence>
<feature type="region of interest" description="Disordered" evidence="1">
    <location>
        <begin position="1"/>
        <end position="30"/>
    </location>
</feature>
<reference evidence="3 4" key="1">
    <citation type="submission" date="2016-01" db="EMBL/GenBank/DDBJ databases">
        <title>The new phylogeny of the genus Mycobacterium.</title>
        <authorList>
            <person name="Tarcisio F."/>
            <person name="Conor M."/>
            <person name="Antonella G."/>
            <person name="Elisabetta G."/>
            <person name="Giulia F.S."/>
            <person name="Sara T."/>
            <person name="Anna F."/>
            <person name="Clotilde B."/>
            <person name="Roberto B."/>
            <person name="Veronica D.S."/>
            <person name="Fabio R."/>
            <person name="Monica P."/>
            <person name="Olivier J."/>
            <person name="Enrico T."/>
            <person name="Nicola S."/>
        </authorList>
    </citation>
    <scope>NUCLEOTIDE SEQUENCE [LARGE SCALE GENOMIC DNA]</scope>
    <source>
        <strain evidence="3 4">DSM 45541</strain>
    </source>
</reference>
<evidence type="ECO:0000313" key="3">
    <source>
        <dbReference type="EMBL" id="ORV90995.1"/>
    </source>
</evidence>
<proteinExistence type="predicted"/>
<dbReference type="RefSeq" id="WP_024445831.1">
    <property type="nucleotide sequence ID" value="NZ_JAPQYE010000003.1"/>
</dbReference>
<dbReference type="Proteomes" id="UP000193622">
    <property type="component" value="Unassembled WGS sequence"/>
</dbReference>
<evidence type="ECO:0000313" key="2">
    <source>
        <dbReference type="EMBL" id="MCZ0728197.1"/>
    </source>
</evidence>
<reference evidence="2" key="2">
    <citation type="submission" date="2022-12" db="EMBL/GenBank/DDBJ databases">
        <title>Whole genome sequence of Mycolicibacterium iranicum strain SBH312.</title>
        <authorList>
            <person name="Jani J."/>
            <person name="Arifin Mustapha Z."/>
            <person name="Ahmed K."/>
            <person name="Kai Ling C."/>
        </authorList>
    </citation>
    <scope>NUCLEOTIDE SEQUENCE</scope>
    <source>
        <strain evidence="2">SBH312</strain>
    </source>
</reference>
<evidence type="ECO:0000256" key="1">
    <source>
        <dbReference type="SAM" id="MobiDB-lite"/>
    </source>
</evidence>
<dbReference type="EMBL" id="JAPQYE010000003">
    <property type="protein sequence ID" value="MCZ0728197.1"/>
    <property type="molecule type" value="Genomic_DNA"/>
</dbReference>
<sequence length="100" mass="11041">MTDLATTPDVPKTVDIDASITEPSTPSTPSTLITEQQVLLGSAAALAGPKVRHSYISMLRAAFGLRIRALRSEGLVKPRHYPRHHDFLEDALMSRMMDRL</sequence>
<comment type="caution">
    <text evidence="3">The sequence shown here is derived from an EMBL/GenBank/DDBJ whole genome shotgun (WGS) entry which is preliminary data.</text>
</comment>
<dbReference type="EMBL" id="LQPC01000019">
    <property type="protein sequence ID" value="ORV90995.1"/>
    <property type="molecule type" value="Genomic_DNA"/>
</dbReference>
<name>A0A1X1WWI5_MYCIR</name>
<organism evidence="3 4">
    <name type="scientific">Mycolicibacterium iranicum</name>
    <name type="common">Mycobacterium iranicum</name>
    <dbReference type="NCBI Taxonomy" id="912594"/>
    <lineage>
        <taxon>Bacteria</taxon>
        <taxon>Bacillati</taxon>
        <taxon>Actinomycetota</taxon>
        <taxon>Actinomycetes</taxon>
        <taxon>Mycobacteriales</taxon>
        <taxon>Mycobacteriaceae</taxon>
        <taxon>Mycolicibacterium</taxon>
    </lineage>
</organism>
<protein>
    <submittedName>
        <fullName evidence="3">Uncharacterized protein</fullName>
    </submittedName>
</protein>
<dbReference type="AlphaFoldDB" id="A0A1X1WWI5"/>